<gene>
    <name evidence="1" type="ORF">CCON33237_1519</name>
</gene>
<reference evidence="2" key="1">
    <citation type="submission" date="2015-08" db="EMBL/GenBank/DDBJ databases">
        <title>Comparative genomics of the Campylobacter concisus group.</title>
        <authorList>
            <person name="Miller W.G."/>
            <person name="Yee E."/>
            <person name="Chapman M.H."/>
            <person name="Huynh S."/>
            <person name="Bono J.L."/>
            <person name="On S.L.W."/>
            <person name="St Leger J."/>
            <person name="Foster G."/>
            <person name="Parker C.T."/>
        </authorList>
    </citation>
    <scope>NUCLEOTIDE SEQUENCE [LARGE SCALE GENOMIC DNA]</scope>
    <source>
        <strain evidence="2">ATCC 33237</strain>
    </source>
</reference>
<dbReference type="GeneID" id="28663197"/>
<dbReference type="KEGG" id="ccoc:CCON33237_1519"/>
<protein>
    <submittedName>
        <fullName evidence="1">Uncharacterized protein</fullName>
    </submittedName>
</protein>
<organism evidence="1 2">
    <name type="scientific">Campylobacter concisus</name>
    <dbReference type="NCBI Taxonomy" id="199"/>
    <lineage>
        <taxon>Bacteria</taxon>
        <taxon>Pseudomonadati</taxon>
        <taxon>Campylobacterota</taxon>
        <taxon>Epsilonproteobacteria</taxon>
        <taxon>Campylobacterales</taxon>
        <taxon>Campylobacteraceae</taxon>
        <taxon>Campylobacter</taxon>
    </lineage>
</organism>
<accession>A0A0M3V2M4</accession>
<dbReference type="EMBL" id="CP012541">
    <property type="protein sequence ID" value="ALF48168.1"/>
    <property type="molecule type" value="Genomic_DNA"/>
</dbReference>
<dbReference type="RefSeq" id="WP_054197099.1">
    <property type="nucleotide sequence ID" value="NZ_CABMKQ010000040.1"/>
</dbReference>
<sequence>MIISFSKIANKDISFELVGNDNLVFIGFLKRKDPFLVKCQGKIKGNINYICDRCGEVFMLPIDQDVELNLSDGIYKDSENKLSDTMEFFDGNIDLKEVLESELEAFKSDYFYCEKCKNL</sequence>
<dbReference type="PATRIC" id="fig|199.248.peg.1568"/>
<dbReference type="AlphaFoldDB" id="A0A0M3V2M4"/>
<proteinExistence type="predicted"/>
<dbReference type="Proteomes" id="UP000066049">
    <property type="component" value="Chromosome"/>
</dbReference>
<evidence type="ECO:0000313" key="2">
    <source>
        <dbReference type="Proteomes" id="UP000066049"/>
    </source>
</evidence>
<name>A0A0M3V2M4_9BACT</name>
<evidence type="ECO:0000313" key="1">
    <source>
        <dbReference type="EMBL" id="ALF48168.1"/>
    </source>
</evidence>